<evidence type="ECO:0000313" key="6">
    <source>
        <dbReference type="Proteomes" id="UP000294656"/>
    </source>
</evidence>
<dbReference type="InterPro" id="IPR046947">
    <property type="entry name" value="LytR-like"/>
</dbReference>
<dbReference type="Proteomes" id="UP000294656">
    <property type="component" value="Unassembled WGS sequence"/>
</dbReference>
<protein>
    <submittedName>
        <fullName evidence="5">LytTR family two component transcriptional regulator</fullName>
    </submittedName>
</protein>
<evidence type="ECO:0000259" key="4">
    <source>
        <dbReference type="PROSITE" id="PS50930"/>
    </source>
</evidence>
<accession>A0A4R6MAS7</accession>
<dbReference type="PANTHER" id="PTHR37299">
    <property type="entry name" value="TRANSCRIPTIONAL REGULATOR-RELATED"/>
    <property type="match status" value="1"/>
</dbReference>
<dbReference type="PANTHER" id="PTHR37299:SF1">
    <property type="entry name" value="STAGE 0 SPORULATION PROTEIN A HOMOLOG"/>
    <property type="match status" value="1"/>
</dbReference>
<evidence type="ECO:0000256" key="1">
    <source>
        <dbReference type="ARBA" id="ARBA00023012"/>
    </source>
</evidence>
<dbReference type="Pfam" id="PF00072">
    <property type="entry name" value="Response_reg"/>
    <property type="match status" value="1"/>
</dbReference>
<gene>
    <name evidence="5" type="ORF">DFP79_1063</name>
</gene>
<comment type="caution">
    <text evidence="5">The sequence shown here is derived from an EMBL/GenBank/DDBJ whole genome shotgun (WGS) entry which is preliminary data.</text>
</comment>
<evidence type="ECO:0000259" key="3">
    <source>
        <dbReference type="PROSITE" id="PS50110"/>
    </source>
</evidence>
<dbReference type="AlphaFoldDB" id="A0A4R6MAS7"/>
<dbReference type="Gene3D" id="2.40.50.1020">
    <property type="entry name" value="LytTr DNA-binding domain"/>
    <property type="match status" value="1"/>
</dbReference>
<reference evidence="5 6" key="1">
    <citation type="submission" date="2019-03" db="EMBL/GenBank/DDBJ databases">
        <title>Genomic Encyclopedia of Type Strains, Phase III (KMG-III): the genomes of soil and plant-associated and newly described type strains.</title>
        <authorList>
            <person name="Whitman W."/>
        </authorList>
    </citation>
    <scope>NUCLEOTIDE SEQUENCE [LARGE SCALE GENOMIC DNA]</scope>
    <source>
        <strain evidence="5 6">CECT 7378</strain>
    </source>
</reference>
<feature type="domain" description="HTH LytTR-type" evidence="4">
    <location>
        <begin position="152"/>
        <end position="253"/>
    </location>
</feature>
<dbReference type="OrthoDB" id="236568at2"/>
<dbReference type="RefSeq" id="WP_133502886.1">
    <property type="nucleotide sequence ID" value="NZ_SNXC01000010.1"/>
</dbReference>
<dbReference type="InterPro" id="IPR001789">
    <property type="entry name" value="Sig_transdc_resp-reg_receiver"/>
</dbReference>
<dbReference type="EMBL" id="SNXC01000010">
    <property type="protein sequence ID" value="TDO98651.1"/>
    <property type="molecule type" value="Genomic_DNA"/>
</dbReference>
<proteinExistence type="predicted"/>
<dbReference type="PROSITE" id="PS50110">
    <property type="entry name" value="RESPONSE_REGULATORY"/>
    <property type="match status" value="1"/>
</dbReference>
<dbReference type="PROSITE" id="PS50930">
    <property type="entry name" value="HTH_LYTTR"/>
    <property type="match status" value="1"/>
</dbReference>
<name>A0A4R6MAS7_9GAMM</name>
<evidence type="ECO:0000313" key="5">
    <source>
        <dbReference type="EMBL" id="TDO98651.1"/>
    </source>
</evidence>
<dbReference type="Pfam" id="PF04397">
    <property type="entry name" value="LytTR"/>
    <property type="match status" value="1"/>
</dbReference>
<keyword evidence="1" id="KW-0902">Two-component regulatory system</keyword>
<feature type="modified residue" description="4-aspartylphosphate" evidence="2">
    <location>
        <position position="54"/>
    </location>
</feature>
<organism evidence="5 6">
    <name type="scientific">Marinomonas balearica</name>
    <dbReference type="NCBI Taxonomy" id="491947"/>
    <lineage>
        <taxon>Bacteria</taxon>
        <taxon>Pseudomonadati</taxon>
        <taxon>Pseudomonadota</taxon>
        <taxon>Gammaproteobacteria</taxon>
        <taxon>Oceanospirillales</taxon>
        <taxon>Oceanospirillaceae</taxon>
        <taxon>Marinomonas</taxon>
    </lineage>
</organism>
<dbReference type="GO" id="GO:0000156">
    <property type="term" value="F:phosphorelay response regulator activity"/>
    <property type="evidence" value="ECO:0007669"/>
    <property type="project" value="InterPro"/>
</dbReference>
<dbReference type="SMART" id="SM00850">
    <property type="entry name" value="LytTR"/>
    <property type="match status" value="1"/>
</dbReference>
<sequence length="253" mass="29204">MNVLVVDDEPLLRFHLQKMLSELWLDIDNVVTAGSGVEALKLTEEVDPFAIFMDIKMPGLSGLETAKKMRERGYTGHLVFVTAYDEHAIEAFEQEAIDYLLKPLDENRLLICIERLKKQSQQVTYEIDEQSLNRLLHLSDGVSETGSRLRWINAHQGDKLHVIDVYDVRCFIAEDKYTTVVADQEYLIRTSIKQLAISLKNDEFWRIHRSIIVQVKMIEKVLKDDAGRLFVHLRGVTKPLPVSRANTHLFKQM</sequence>
<evidence type="ECO:0000256" key="2">
    <source>
        <dbReference type="PROSITE-ProRule" id="PRU00169"/>
    </source>
</evidence>
<dbReference type="InterPro" id="IPR011006">
    <property type="entry name" value="CheY-like_superfamily"/>
</dbReference>
<dbReference type="SMART" id="SM00448">
    <property type="entry name" value="REC"/>
    <property type="match status" value="1"/>
</dbReference>
<dbReference type="Gene3D" id="3.40.50.2300">
    <property type="match status" value="1"/>
</dbReference>
<dbReference type="SUPFAM" id="SSF52172">
    <property type="entry name" value="CheY-like"/>
    <property type="match status" value="1"/>
</dbReference>
<keyword evidence="2" id="KW-0597">Phosphoprotein</keyword>
<dbReference type="InterPro" id="IPR007492">
    <property type="entry name" value="LytTR_DNA-bd_dom"/>
</dbReference>
<feature type="domain" description="Response regulatory" evidence="3">
    <location>
        <begin position="2"/>
        <end position="117"/>
    </location>
</feature>
<dbReference type="GO" id="GO:0003677">
    <property type="term" value="F:DNA binding"/>
    <property type="evidence" value="ECO:0007669"/>
    <property type="project" value="InterPro"/>
</dbReference>
<keyword evidence="6" id="KW-1185">Reference proteome</keyword>